<dbReference type="RefSeq" id="XP_010877014.1">
    <property type="nucleotide sequence ID" value="XM_010878712.5"/>
</dbReference>
<reference evidence="13 14" key="1">
    <citation type="submission" date="2020-02" db="EMBL/GenBank/DDBJ databases">
        <title>Esox lucius (northern pike) genome, fEsoLuc1, primary haplotype.</title>
        <authorList>
            <person name="Myers G."/>
            <person name="Karagic N."/>
            <person name="Meyer A."/>
            <person name="Pippel M."/>
            <person name="Reichard M."/>
            <person name="Winkler S."/>
            <person name="Tracey A."/>
            <person name="Sims Y."/>
            <person name="Howe K."/>
            <person name="Rhie A."/>
            <person name="Formenti G."/>
            <person name="Durbin R."/>
            <person name="Fedrigo O."/>
            <person name="Jarvis E.D."/>
        </authorList>
    </citation>
    <scope>NUCLEOTIDE SEQUENCE [LARGE SCALE GENOMIC DNA]</scope>
</reference>
<feature type="domain" description="G-protein coupled receptors family 1 profile" evidence="12">
    <location>
        <begin position="43"/>
        <end position="284"/>
    </location>
</feature>
<dbReference type="GO" id="GO:0005886">
    <property type="term" value="C:plasma membrane"/>
    <property type="evidence" value="ECO:0007669"/>
    <property type="project" value="UniProtKB-SubCell"/>
</dbReference>
<evidence type="ECO:0000256" key="4">
    <source>
        <dbReference type="ARBA" id="ARBA00022989"/>
    </source>
</evidence>
<evidence type="ECO:0000256" key="2">
    <source>
        <dbReference type="ARBA" id="ARBA00022475"/>
    </source>
</evidence>
<keyword evidence="2" id="KW-1003">Cell membrane</keyword>
<evidence type="ECO:0000256" key="8">
    <source>
        <dbReference type="ARBA" id="ARBA00023170"/>
    </source>
</evidence>
<dbReference type="Gene3D" id="1.20.1070.10">
    <property type="entry name" value="Rhodopsin 7-helix transmembrane proteins"/>
    <property type="match status" value="1"/>
</dbReference>
<proteinExistence type="predicted"/>
<dbReference type="PANTHER" id="PTHR24234:SF15">
    <property type="entry name" value="G PROTEIN-COUPLED RECEPTOR 65"/>
    <property type="match status" value="1"/>
</dbReference>
<reference evidence="13" key="2">
    <citation type="submission" date="2025-05" db="UniProtKB">
        <authorList>
            <consortium name="Ensembl"/>
        </authorList>
    </citation>
    <scope>IDENTIFICATION</scope>
</reference>
<dbReference type="AlphaFoldDB" id="A0AAY5KWK3"/>
<dbReference type="RefSeq" id="XP_010877010.1">
    <property type="nucleotide sequence ID" value="XM_010878708.5"/>
</dbReference>
<dbReference type="InterPro" id="IPR000276">
    <property type="entry name" value="GPCR_Rhodpsn"/>
</dbReference>
<dbReference type="GeneTree" id="ENSGT01150000286937"/>
<evidence type="ECO:0000256" key="3">
    <source>
        <dbReference type="ARBA" id="ARBA00022692"/>
    </source>
</evidence>
<evidence type="ECO:0000256" key="10">
    <source>
        <dbReference type="ARBA" id="ARBA00023224"/>
    </source>
</evidence>
<sequence length="329" mass="37459">MNTTSVKLNYNFTTTTGQPSYEDGNRKVFLFLYMTIIIIGIPFNFFSLYVSWKHIRQRNDLGVYLFNLALSDLLSTAGLALLVEFMFQGVWRHGEAMCLLSVILLYTNFYTSDGLLCCIAMNRYLAVVHPLKYGTLRRVDTAVGISMVIWVLVVSLNTATVIWVKSDKSQEDICFQLLETKKLKQVSVTRFVLGFLFPILMVSFCCRGICIAVRSNRATEEQERRRVSRLLRVVLLTLGLCFGPIHIIMLLCSFCTGCGIPCHLMYNVSLTMSALNILADPFLYCFVTRLGKAHVTQVVHFLKRTKEEKNQESVRFDSFQPPTSFLGPE</sequence>
<feature type="transmembrane region" description="Helical" evidence="11">
    <location>
        <begin position="191"/>
        <end position="210"/>
    </location>
</feature>
<evidence type="ECO:0000256" key="9">
    <source>
        <dbReference type="ARBA" id="ARBA00023180"/>
    </source>
</evidence>
<dbReference type="PANTHER" id="PTHR24234">
    <property type="entry name" value="LYSOPHOSPHATIDIC ACID RECEPTOR 5/SPHINGOSYLPHOSPHORYLCHOLINE RECEPTOR"/>
    <property type="match status" value="1"/>
</dbReference>
<evidence type="ECO:0000256" key="6">
    <source>
        <dbReference type="ARBA" id="ARBA00023136"/>
    </source>
</evidence>
<dbReference type="Proteomes" id="UP000265140">
    <property type="component" value="Chromosome 15"/>
</dbReference>
<keyword evidence="9" id="KW-0325">Glycoprotein</keyword>
<feature type="transmembrane region" description="Helical" evidence="11">
    <location>
        <begin position="28"/>
        <end position="52"/>
    </location>
</feature>
<accession>A0AAY5KWK3</accession>
<evidence type="ECO:0000256" key="7">
    <source>
        <dbReference type="ARBA" id="ARBA00023157"/>
    </source>
</evidence>
<dbReference type="RefSeq" id="XP_019909456.1">
    <property type="nucleotide sequence ID" value="XM_020053897.3"/>
</dbReference>
<evidence type="ECO:0000256" key="1">
    <source>
        <dbReference type="ARBA" id="ARBA00004651"/>
    </source>
</evidence>
<dbReference type="Pfam" id="PF00001">
    <property type="entry name" value="7tm_1"/>
    <property type="match status" value="1"/>
</dbReference>
<keyword evidence="3 11" id="KW-0812">Transmembrane</keyword>
<feature type="transmembrane region" description="Helical" evidence="11">
    <location>
        <begin position="64"/>
        <end position="87"/>
    </location>
</feature>
<protein>
    <recommendedName>
        <fullName evidence="12">G-protein coupled receptors family 1 profile domain-containing protein</fullName>
    </recommendedName>
</protein>
<dbReference type="KEGG" id="els:105015507"/>
<dbReference type="SUPFAM" id="SSF81321">
    <property type="entry name" value="Family A G protein-coupled receptor-like"/>
    <property type="match status" value="1"/>
</dbReference>
<keyword evidence="4 11" id="KW-1133">Transmembrane helix</keyword>
<evidence type="ECO:0000313" key="14">
    <source>
        <dbReference type="Proteomes" id="UP000265140"/>
    </source>
</evidence>
<dbReference type="RefSeq" id="XP_010877012.1">
    <property type="nucleotide sequence ID" value="XM_010878710.5"/>
</dbReference>
<comment type="subcellular location">
    <subcellularLocation>
        <location evidence="1">Cell membrane</location>
        <topology evidence="1">Multi-pass membrane protein</topology>
    </subcellularLocation>
</comment>
<evidence type="ECO:0000256" key="5">
    <source>
        <dbReference type="ARBA" id="ARBA00023040"/>
    </source>
</evidence>
<dbReference type="GO" id="GO:0004930">
    <property type="term" value="F:G protein-coupled receptor activity"/>
    <property type="evidence" value="ECO:0007669"/>
    <property type="project" value="UniProtKB-KW"/>
</dbReference>
<evidence type="ECO:0000259" key="12">
    <source>
        <dbReference type="PROSITE" id="PS50262"/>
    </source>
</evidence>
<keyword evidence="6 11" id="KW-0472">Membrane</keyword>
<evidence type="ECO:0000256" key="11">
    <source>
        <dbReference type="SAM" id="Phobius"/>
    </source>
</evidence>
<keyword evidence="8" id="KW-0675">Receptor</keyword>
<feature type="transmembrane region" description="Helical" evidence="11">
    <location>
        <begin position="230"/>
        <end position="251"/>
    </location>
</feature>
<dbReference type="Ensembl" id="ENSELUT00000098206.1">
    <property type="protein sequence ID" value="ENSELUP00000090882.1"/>
    <property type="gene ID" value="ENSELUG00000040560.1"/>
</dbReference>
<keyword evidence="10" id="KW-0807">Transducer</keyword>
<dbReference type="InterPro" id="IPR017452">
    <property type="entry name" value="GPCR_Rhodpsn_7TM"/>
</dbReference>
<keyword evidence="5" id="KW-0297">G-protein coupled receptor</keyword>
<dbReference type="Ensembl" id="ENSELUT00000104136.1">
    <property type="protein sequence ID" value="ENSELUP00000087703.1"/>
    <property type="gene ID" value="ENSELUG00000040560.1"/>
</dbReference>
<feature type="transmembrane region" description="Helical" evidence="11">
    <location>
        <begin position="99"/>
        <end position="121"/>
    </location>
</feature>
<dbReference type="PROSITE" id="PS50262">
    <property type="entry name" value="G_PROTEIN_RECEP_F1_2"/>
    <property type="match status" value="1"/>
</dbReference>
<dbReference type="Ensembl" id="ENSELUT00000107098.1">
    <property type="protein sequence ID" value="ENSELUP00000097287.1"/>
    <property type="gene ID" value="ENSELUG00000040560.1"/>
</dbReference>
<evidence type="ECO:0000313" key="13">
    <source>
        <dbReference type="Ensembl" id="ENSELUP00000090882.1"/>
    </source>
</evidence>
<feature type="transmembrane region" description="Helical" evidence="11">
    <location>
        <begin position="142"/>
        <end position="163"/>
    </location>
</feature>
<dbReference type="PRINTS" id="PR00237">
    <property type="entry name" value="GPCRRHODOPSN"/>
</dbReference>
<keyword evidence="14" id="KW-1185">Reference proteome</keyword>
<name>A0AAY5KWK3_ESOLU</name>
<keyword evidence="7" id="KW-1015">Disulfide bond</keyword>
<organism evidence="13 14">
    <name type="scientific">Esox lucius</name>
    <name type="common">Northern pike</name>
    <dbReference type="NCBI Taxonomy" id="8010"/>
    <lineage>
        <taxon>Eukaryota</taxon>
        <taxon>Metazoa</taxon>
        <taxon>Chordata</taxon>
        <taxon>Craniata</taxon>
        <taxon>Vertebrata</taxon>
        <taxon>Euteleostomi</taxon>
        <taxon>Actinopterygii</taxon>
        <taxon>Neopterygii</taxon>
        <taxon>Teleostei</taxon>
        <taxon>Protacanthopterygii</taxon>
        <taxon>Esociformes</taxon>
        <taxon>Esocidae</taxon>
        <taxon>Esox</taxon>
    </lineage>
</organism>
<dbReference type="GeneID" id="105015507"/>